<feature type="region of interest" description="Disordered" evidence="1">
    <location>
        <begin position="149"/>
        <end position="202"/>
    </location>
</feature>
<dbReference type="InterPro" id="IPR003123">
    <property type="entry name" value="VPS9"/>
</dbReference>
<evidence type="ECO:0000313" key="3">
    <source>
        <dbReference type="EMBL" id="ODH41432.1"/>
    </source>
</evidence>
<evidence type="ECO:0000259" key="2">
    <source>
        <dbReference type="PROSITE" id="PS51205"/>
    </source>
</evidence>
<feature type="region of interest" description="Disordered" evidence="1">
    <location>
        <begin position="543"/>
        <end position="635"/>
    </location>
</feature>
<dbReference type="SUPFAM" id="SSF109993">
    <property type="entry name" value="VPS9 domain"/>
    <property type="match status" value="1"/>
</dbReference>
<comment type="caution">
    <text evidence="3">The sequence shown here is derived from an EMBL/GenBank/DDBJ whole genome shotgun (WGS) entry which is preliminary data.</text>
</comment>
<feature type="compositionally biased region" description="Polar residues" evidence="1">
    <location>
        <begin position="613"/>
        <end position="632"/>
    </location>
</feature>
<dbReference type="PANTHER" id="PTHR23101">
    <property type="entry name" value="RAB GDP/GTP EXCHANGE FACTOR"/>
    <property type="match status" value="1"/>
</dbReference>
<dbReference type="EMBL" id="LZYO01000033">
    <property type="protein sequence ID" value="ODH41432.1"/>
    <property type="molecule type" value="Genomic_DNA"/>
</dbReference>
<feature type="region of interest" description="Disordered" evidence="1">
    <location>
        <begin position="1"/>
        <end position="32"/>
    </location>
</feature>
<feature type="compositionally biased region" description="Low complexity" evidence="1">
    <location>
        <begin position="162"/>
        <end position="171"/>
    </location>
</feature>
<feature type="domain" description="VPS9" evidence="2">
    <location>
        <begin position="247"/>
        <end position="397"/>
    </location>
</feature>
<sequence>MSLDSASRPNAPQGSKSFSRMEDTLPSTLPQNRAKTVHGIMTPEFAQVNSPLLSLEPGPIEEEADIFHKRDSLDLEDGSPVDKSDHTASQLQNMVDQFELPIELASLTDRFITSLSAKVYATPPSIDKLSDLFQDFYVRAGAHISTHISTLSSRLNRPPPVSSSQSTISGKSTRDPLVNASGNKDDQRGSKKPTTNQQMLTAEEVAEKRRARKMLQYKRHALEESVERRACEAVYEKIWRHKTTLDEVRDEKLRSKTAALALIGIEPKDLGIEMWDLNGAKGTEVSDYLSSARESLMRMNDEKFPLGKLHHLTAAHKAIVDTLTKVLPSSSSADEILPTLIYTLISTPAEGINIISNLLFIQRFRATSRLDGEAAYCLTNLEAAISFLENVDLNGLPANQAQEGMAKPSTGASVPVTMRSDPQITQDFSTNPRSSMSTPMSSKTGKPDLSGQITTSESSQKSRMTDHSPFLTNLLQPSAKAFGAANDAVRTTADQGFKNISSTLDNSFNFLFGRLREVQIKQSGEPNGISTILPKTLDDARRLVSPSPMLGDGNDLKGDGSSGDQPNQSSKSELHSRPEDRLLGLISGRRTARQTGGDSLENAAGGLKAIPTTGETSTPSPASTGSIFSQSTPNPPFGAMKSFSNTLNPLNHIPGMIRGLGRIPPDPTQSLVSADKPKISEPISSRSNTPIPQKVNADSHPAAIKPPIKKFMEIDPEELKISDIPELLADYKRLALILSEQRIS</sequence>
<feature type="compositionally biased region" description="Polar residues" evidence="1">
    <location>
        <begin position="1"/>
        <end position="18"/>
    </location>
</feature>
<feature type="compositionally biased region" description="Polar residues" evidence="1">
    <location>
        <begin position="682"/>
        <end position="691"/>
    </location>
</feature>
<dbReference type="VEuPathDB" id="FungiDB:PABG_07680"/>
<evidence type="ECO:0000256" key="1">
    <source>
        <dbReference type="SAM" id="MobiDB-lite"/>
    </source>
</evidence>
<feature type="region of interest" description="Disordered" evidence="1">
    <location>
        <begin position="679"/>
        <end position="701"/>
    </location>
</feature>
<dbReference type="InterPro" id="IPR045046">
    <property type="entry name" value="Vps9-like"/>
</dbReference>
<dbReference type="GO" id="GO:0031267">
    <property type="term" value="F:small GTPase binding"/>
    <property type="evidence" value="ECO:0007669"/>
    <property type="project" value="TreeGrafter"/>
</dbReference>
<dbReference type="Pfam" id="PF02204">
    <property type="entry name" value="VPS9"/>
    <property type="match status" value="1"/>
</dbReference>
<dbReference type="GO" id="GO:0016192">
    <property type="term" value="P:vesicle-mediated transport"/>
    <property type="evidence" value="ECO:0007669"/>
    <property type="project" value="InterPro"/>
</dbReference>
<reference evidence="3 4" key="1">
    <citation type="submission" date="2016-06" db="EMBL/GenBank/DDBJ databases">
        <authorList>
            <person name="Kjaerup R.B."/>
            <person name="Dalgaard T.S."/>
            <person name="Juul-Madsen H.R."/>
        </authorList>
    </citation>
    <scope>NUCLEOTIDE SEQUENCE [LARGE SCALE GENOMIC DNA]</scope>
    <source>
        <strain evidence="3 4">Pb300</strain>
    </source>
</reference>
<dbReference type="Gene3D" id="1.20.1050.80">
    <property type="entry name" value="VPS9 domain"/>
    <property type="match status" value="1"/>
</dbReference>
<protein>
    <recommendedName>
        <fullName evidence="2">VPS9 domain-containing protein</fullName>
    </recommendedName>
</protein>
<dbReference type="PANTHER" id="PTHR23101:SF97">
    <property type="entry name" value="DOMAIN PROTEIN, PUTATIVE (AFU_ORTHOLOGUE AFUA_2G10890)-RELATED"/>
    <property type="match status" value="1"/>
</dbReference>
<feature type="compositionally biased region" description="Basic and acidic residues" evidence="1">
    <location>
        <begin position="572"/>
        <end position="582"/>
    </location>
</feature>
<proteinExistence type="predicted"/>
<gene>
    <name evidence="3" type="ORF">ACO22_01392</name>
</gene>
<accession>A0A1D2JLM5</accession>
<dbReference type="SMART" id="SM00167">
    <property type="entry name" value="VPS9"/>
    <property type="match status" value="1"/>
</dbReference>
<dbReference type="AlphaFoldDB" id="A0A1D2JLM5"/>
<feature type="compositionally biased region" description="Polar residues" evidence="1">
    <location>
        <begin position="422"/>
        <end position="444"/>
    </location>
</feature>
<evidence type="ECO:0000313" key="4">
    <source>
        <dbReference type="Proteomes" id="UP000242814"/>
    </source>
</evidence>
<dbReference type="VEuPathDB" id="FungiDB:PADG_01198"/>
<dbReference type="GO" id="GO:0005829">
    <property type="term" value="C:cytosol"/>
    <property type="evidence" value="ECO:0007669"/>
    <property type="project" value="TreeGrafter"/>
</dbReference>
<organism evidence="3 4">
    <name type="scientific">Paracoccidioides brasiliensis</name>
    <dbReference type="NCBI Taxonomy" id="121759"/>
    <lineage>
        <taxon>Eukaryota</taxon>
        <taxon>Fungi</taxon>
        <taxon>Dikarya</taxon>
        <taxon>Ascomycota</taxon>
        <taxon>Pezizomycotina</taxon>
        <taxon>Eurotiomycetes</taxon>
        <taxon>Eurotiomycetidae</taxon>
        <taxon>Onygenales</taxon>
        <taxon>Ajellomycetaceae</taxon>
        <taxon>Paracoccidioides</taxon>
    </lineage>
</organism>
<dbReference type="InterPro" id="IPR037191">
    <property type="entry name" value="VPS9_dom_sf"/>
</dbReference>
<dbReference type="PROSITE" id="PS51205">
    <property type="entry name" value="VPS9"/>
    <property type="match status" value="1"/>
</dbReference>
<feature type="compositionally biased region" description="Polar residues" evidence="1">
    <location>
        <begin position="451"/>
        <end position="462"/>
    </location>
</feature>
<feature type="region of interest" description="Disordered" evidence="1">
    <location>
        <begin position="422"/>
        <end position="466"/>
    </location>
</feature>
<dbReference type="Proteomes" id="UP000242814">
    <property type="component" value="Unassembled WGS sequence"/>
</dbReference>
<dbReference type="GO" id="GO:0005085">
    <property type="term" value="F:guanyl-nucleotide exchange factor activity"/>
    <property type="evidence" value="ECO:0007669"/>
    <property type="project" value="InterPro"/>
</dbReference>
<dbReference type="GO" id="GO:0030139">
    <property type="term" value="C:endocytic vesicle"/>
    <property type="evidence" value="ECO:0007669"/>
    <property type="project" value="TreeGrafter"/>
</dbReference>
<name>A0A1D2JLM5_PARBR</name>
<feature type="compositionally biased region" description="Polar residues" evidence="1">
    <location>
        <begin position="562"/>
        <end position="571"/>
    </location>
</feature>